<dbReference type="Proteomes" id="UP000095390">
    <property type="component" value="Unassembled WGS sequence"/>
</dbReference>
<name>A0A173TA88_9FIRM</name>
<organism evidence="2 3">
    <name type="scientific">Anaerobutyricum hallii</name>
    <dbReference type="NCBI Taxonomy" id="39488"/>
    <lineage>
        <taxon>Bacteria</taxon>
        <taxon>Bacillati</taxon>
        <taxon>Bacillota</taxon>
        <taxon>Clostridia</taxon>
        <taxon>Lachnospirales</taxon>
        <taxon>Lachnospiraceae</taxon>
        <taxon>Anaerobutyricum</taxon>
    </lineage>
</organism>
<proteinExistence type="predicted"/>
<evidence type="ECO:0000313" key="3">
    <source>
        <dbReference type="Proteomes" id="UP000095390"/>
    </source>
</evidence>
<evidence type="ECO:0000313" key="2">
    <source>
        <dbReference type="EMBL" id="CUM98905.1"/>
    </source>
</evidence>
<sequence length="97" mass="11546">MFKIGNDKHYRMTEESLKFIEMRDKQKYPKESLFVNAAIQYFGRGIEQENLMDELEDIQDKLDRIEKKIEENTGKKNSSFSSDAEKKELYGKPDFLK</sequence>
<accession>A0A173TA88</accession>
<dbReference type="EMBL" id="CYYC01000016">
    <property type="protein sequence ID" value="CUM98905.1"/>
    <property type="molecule type" value="Genomic_DNA"/>
</dbReference>
<protein>
    <submittedName>
        <fullName evidence="2">Uncharacterized protein</fullName>
    </submittedName>
</protein>
<gene>
    <name evidence="2" type="ORF">ERS852578_01497</name>
</gene>
<evidence type="ECO:0000256" key="1">
    <source>
        <dbReference type="SAM" id="MobiDB-lite"/>
    </source>
</evidence>
<feature type="compositionally biased region" description="Basic and acidic residues" evidence="1">
    <location>
        <begin position="83"/>
        <end position="97"/>
    </location>
</feature>
<dbReference type="AlphaFoldDB" id="A0A173TA88"/>
<feature type="region of interest" description="Disordered" evidence="1">
    <location>
        <begin position="69"/>
        <end position="97"/>
    </location>
</feature>
<reference evidence="2 3" key="1">
    <citation type="submission" date="2015-09" db="EMBL/GenBank/DDBJ databases">
        <authorList>
            <consortium name="Pathogen Informatics"/>
        </authorList>
    </citation>
    <scope>NUCLEOTIDE SEQUENCE [LARGE SCALE GENOMIC DNA]</scope>
    <source>
        <strain evidence="2 3">2789STDY5834966</strain>
    </source>
</reference>